<sequence>MVSIKLLAIFGPEGLLWPFEAKECLRWAHLWFGTHLALGSDDLPPWPLFASLDSGLKGPKWPTDHGLWIIAYRPWAMDYGPCAIEALGGLNGPTLHNKFTDLRLTLMIPQAIVHK</sequence>
<evidence type="ECO:0000313" key="2">
    <source>
        <dbReference type="Proteomes" id="UP000765509"/>
    </source>
</evidence>
<gene>
    <name evidence="1" type="ORF">O181_019666</name>
</gene>
<dbReference type="EMBL" id="AVOT02005777">
    <property type="protein sequence ID" value="MBW0479951.1"/>
    <property type="molecule type" value="Genomic_DNA"/>
</dbReference>
<dbReference type="AlphaFoldDB" id="A0A9Q3GU31"/>
<keyword evidence="2" id="KW-1185">Reference proteome</keyword>
<dbReference type="Proteomes" id="UP000765509">
    <property type="component" value="Unassembled WGS sequence"/>
</dbReference>
<accession>A0A9Q3GU31</accession>
<proteinExistence type="predicted"/>
<reference evidence="1" key="1">
    <citation type="submission" date="2021-03" db="EMBL/GenBank/DDBJ databases">
        <title>Draft genome sequence of rust myrtle Austropuccinia psidii MF-1, a brazilian biotype.</title>
        <authorList>
            <person name="Quecine M.C."/>
            <person name="Pachon D.M.R."/>
            <person name="Bonatelli M.L."/>
            <person name="Correr F.H."/>
            <person name="Franceschini L.M."/>
            <person name="Leite T.F."/>
            <person name="Margarido G.R.A."/>
            <person name="Almeida C.A."/>
            <person name="Ferrarezi J.A."/>
            <person name="Labate C.A."/>
        </authorList>
    </citation>
    <scope>NUCLEOTIDE SEQUENCE</scope>
    <source>
        <strain evidence="1">MF-1</strain>
    </source>
</reference>
<name>A0A9Q3GU31_9BASI</name>
<organism evidence="1 2">
    <name type="scientific">Austropuccinia psidii MF-1</name>
    <dbReference type="NCBI Taxonomy" id="1389203"/>
    <lineage>
        <taxon>Eukaryota</taxon>
        <taxon>Fungi</taxon>
        <taxon>Dikarya</taxon>
        <taxon>Basidiomycota</taxon>
        <taxon>Pucciniomycotina</taxon>
        <taxon>Pucciniomycetes</taxon>
        <taxon>Pucciniales</taxon>
        <taxon>Sphaerophragmiaceae</taxon>
        <taxon>Austropuccinia</taxon>
    </lineage>
</organism>
<comment type="caution">
    <text evidence="1">The sequence shown here is derived from an EMBL/GenBank/DDBJ whole genome shotgun (WGS) entry which is preliminary data.</text>
</comment>
<protein>
    <submittedName>
        <fullName evidence="1">Uncharacterized protein</fullName>
    </submittedName>
</protein>
<evidence type="ECO:0000313" key="1">
    <source>
        <dbReference type="EMBL" id="MBW0479951.1"/>
    </source>
</evidence>